<dbReference type="InterPro" id="IPR050121">
    <property type="entry name" value="Cytochrome_P450_monoxygenase"/>
</dbReference>
<keyword evidence="5 8" id="KW-0560">Oxidoreductase</keyword>
<dbReference type="Gene3D" id="1.10.630.10">
    <property type="entry name" value="Cytochrome P450"/>
    <property type="match status" value="1"/>
</dbReference>
<keyword evidence="4 8" id="KW-0479">Metal-binding</keyword>
<keyword evidence="3 8" id="KW-0349">Heme</keyword>
<dbReference type="InterPro" id="IPR001128">
    <property type="entry name" value="Cyt_P450"/>
</dbReference>
<dbReference type="SUPFAM" id="SSF48264">
    <property type="entry name" value="Cytochrome P450"/>
    <property type="match status" value="1"/>
</dbReference>
<keyword evidence="6 8" id="KW-0408">Iron</keyword>
<dbReference type="CDD" id="cd11061">
    <property type="entry name" value="CYP67-like"/>
    <property type="match status" value="1"/>
</dbReference>
<comment type="caution">
    <text evidence="9">The sequence shown here is derived from an EMBL/GenBank/DDBJ whole genome shotgun (WGS) entry which is preliminary data.</text>
</comment>
<accession>A0ABR4IWL7</accession>
<evidence type="ECO:0000256" key="5">
    <source>
        <dbReference type="ARBA" id="ARBA00023002"/>
    </source>
</evidence>
<evidence type="ECO:0000256" key="8">
    <source>
        <dbReference type="RuleBase" id="RU000461"/>
    </source>
</evidence>
<reference evidence="9 10" key="1">
    <citation type="submission" date="2024-07" db="EMBL/GenBank/DDBJ databases">
        <title>Section-level genome sequencing and comparative genomics of Aspergillus sections Usti and Cavernicolus.</title>
        <authorList>
            <consortium name="Lawrence Berkeley National Laboratory"/>
            <person name="Nybo J.L."/>
            <person name="Vesth T.C."/>
            <person name="Theobald S."/>
            <person name="Frisvad J.C."/>
            <person name="Larsen T.O."/>
            <person name="Kjaerboelling I."/>
            <person name="Rothschild-Mancinelli K."/>
            <person name="Lyhne E.K."/>
            <person name="Kogle M.E."/>
            <person name="Barry K."/>
            <person name="Clum A."/>
            <person name="Na H."/>
            <person name="Ledsgaard L."/>
            <person name="Lin J."/>
            <person name="Lipzen A."/>
            <person name="Kuo A."/>
            <person name="Riley R."/>
            <person name="Mondo S."/>
            <person name="Labutti K."/>
            <person name="Haridas S."/>
            <person name="Pangalinan J."/>
            <person name="Salamov A.A."/>
            <person name="Simmons B.A."/>
            <person name="Magnuson J.K."/>
            <person name="Chen J."/>
            <person name="Drula E."/>
            <person name="Henrissat B."/>
            <person name="Wiebenga A."/>
            <person name="Lubbers R.J."/>
            <person name="Gomes A.C."/>
            <person name="Makela M.R."/>
            <person name="Stajich J."/>
            <person name="Grigoriev I.V."/>
            <person name="Mortensen U.H."/>
            <person name="De Vries R.P."/>
            <person name="Baker S.E."/>
            <person name="Andersen M.R."/>
        </authorList>
    </citation>
    <scope>NUCLEOTIDE SEQUENCE [LARGE SCALE GENOMIC DNA]</scope>
    <source>
        <strain evidence="9 10">CBS 123904</strain>
    </source>
</reference>
<dbReference type="EMBL" id="JBFXLU010000270">
    <property type="protein sequence ID" value="KAL2831977.1"/>
    <property type="molecule type" value="Genomic_DNA"/>
</dbReference>
<organism evidence="9 10">
    <name type="scientific">Aspergillus pseudoustus</name>
    <dbReference type="NCBI Taxonomy" id="1810923"/>
    <lineage>
        <taxon>Eukaryota</taxon>
        <taxon>Fungi</taxon>
        <taxon>Dikarya</taxon>
        <taxon>Ascomycota</taxon>
        <taxon>Pezizomycotina</taxon>
        <taxon>Eurotiomycetes</taxon>
        <taxon>Eurotiomycetidae</taxon>
        <taxon>Eurotiales</taxon>
        <taxon>Aspergillaceae</taxon>
        <taxon>Aspergillus</taxon>
        <taxon>Aspergillus subgen. Nidulantes</taxon>
    </lineage>
</organism>
<keyword evidence="10" id="KW-1185">Reference proteome</keyword>
<dbReference type="PANTHER" id="PTHR24305">
    <property type="entry name" value="CYTOCHROME P450"/>
    <property type="match status" value="1"/>
</dbReference>
<dbReference type="InterPro" id="IPR002401">
    <property type="entry name" value="Cyt_P450_E_grp-I"/>
</dbReference>
<dbReference type="PANTHER" id="PTHR24305:SF237">
    <property type="entry name" value="CYTOCHROME P450 MONOOXYGENASE ATNE-RELATED"/>
    <property type="match status" value="1"/>
</dbReference>
<evidence type="ECO:0000256" key="2">
    <source>
        <dbReference type="ARBA" id="ARBA00010617"/>
    </source>
</evidence>
<evidence type="ECO:0000313" key="9">
    <source>
        <dbReference type="EMBL" id="KAL2831977.1"/>
    </source>
</evidence>
<dbReference type="PROSITE" id="PS00086">
    <property type="entry name" value="CYTOCHROME_P450"/>
    <property type="match status" value="1"/>
</dbReference>
<sequence>MSLTICAGLLALSYLLSVVVYRLFFHPLAGFPGPRLAAITDWYAAFYVWRGDAHTMLWEAHQTYGSIGRFGPNSLSVCSPSGLAEIYSTNSNVRKDDAYAVMSVSAHAQNTMSCIDKQAHAFKRRILSQVFTKQALKVVEDRILSHVRQFCAILDPLQPNASNSSVGWGPSIDLAAQCDYLSFDVISDLCYGKSFSMLESDRYRHIPKITKMLGRRNAVCCAQSMLWKYKLDRIFFATLLGPIKDFGSWVRQQGKTRSRLGNDVSQVDCFHYLMNAKDPKTGQRFTERELWTESLLLLIAGSDTVAVALSATLFHLAHSPQALDQVTRDIRSRFETVEHIRLGTQLQGCTYLRACVCEALRLSPPFANMAPRRVLAGGMVVDGHYIPQGTIVGCPIYALHHNKESYINPFKYDPDRWVENDARSPLEKDELSRAQEAFCPFSVGPRSCLAQNLAWAEVTLTLARTLFLYDIRLPPDHSQMEPRCCAAIEQDRSPEYSMRAWLASDRLGPSLQFLRQPNVT</sequence>
<gene>
    <name evidence="9" type="ORF">BJY01DRAFT_239920</name>
</gene>
<evidence type="ECO:0000313" key="10">
    <source>
        <dbReference type="Proteomes" id="UP001610446"/>
    </source>
</evidence>
<comment type="cofactor">
    <cofactor evidence="1">
        <name>heme</name>
        <dbReference type="ChEBI" id="CHEBI:30413"/>
    </cofactor>
</comment>
<dbReference type="InterPro" id="IPR017972">
    <property type="entry name" value="Cyt_P450_CS"/>
</dbReference>
<evidence type="ECO:0000256" key="7">
    <source>
        <dbReference type="ARBA" id="ARBA00023033"/>
    </source>
</evidence>
<evidence type="ECO:0000256" key="4">
    <source>
        <dbReference type="ARBA" id="ARBA00022723"/>
    </source>
</evidence>
<dbReference type="InterPro" id="IPR036396">
    <property type="entry name" value="Cyt_P450_sf"/>
</dbReference>
<dbReference type="Proteomes" id="UP001610446">
    <property type="component" value="Unassembled WGS sequence"/>
</dbReference>
<evidence type="ECO:0000256" key="6">
    <source>
        <dbReference type="ARBA" id="ARBA00023004"/>
    </source>
</evidence>
<evidence type="ECO:0000256" key="1">
    <source>
        <dbReference type="ARBA" id="ARBA00001971"/>
    </source>
</evidence>
<keyword evidence="7 8" id="KW-0503">Monooxygenase</keyword>
<evidence type="ECO:0000256" key="3">
    <source>
        <dbReference type="ARBA" id="ARBA00022617"/>
    </source>
</evidence>
<dbReference type="Pfam" id="PF00067">
    <property type="entry name" value="p450"/>
    <property type="match status" value="1"/>
</dbReference>
<proteinExistence type="inferred from homology"/>
<protein>
    <submittedName>
        <fullName evidence="9">Cytochrome P450</fullName>
    </submittedName>
</protein>
<dbReference type="PRINTS" id="PR00463">
    <property type="entry name" value="EP450I"/>
</dbReference>
<comment type="similarity">
    <text evidence="2 8">Belongs to the cytochrome P450 family.</text>
</comment>
<dbReference type="PRINTS" id="PR00385">
    <property type="entry name" value="P450"/>
</dbReference>
<name>A0ABR4IWL7_9EURO</name>